<gene>
    <name evidence="1" type="ORF">IU459_19545</name>
</gene>
<evidence type="ECO:0000313" key="2">
    <source>
        <dbReference type="Proteomes" id="UP000702209"/>
    </source>
</evidence>
<keyword evidence="2" id="KW-1185">Reference proteome</keyword>
<sequence length="77" mass="8329">MGRHCDDIGRDYDQIRKTCPFAFDVGPEGEQAPELVGTLKRLADIGIDMVIGRVTGMDAISPLEVIGREVIPAVAEC</sequence>
<accession>A0ABS0CV96</accession>
<comment type="caution">
    <text evidence="1">The sequence shown here is derived from an EMBL/GenBank/DDBJ whole genome shotgun (WGS) entry which is preliminary data.</text>
</comment>
<reference evidence="1 2" key="1">
    <citation type="submission" date="2020-10" db="EMBL/GenBank/DDBJ databases">
        <title>Identification of Nocardia species via Next-generation sequencing and recognition of intraspecies genetic diversity.</title>
        <authorList>
            <person name="Li P."/>
            <person name="Li P."/>
            <person name="Lu B."/>
        </authorList>
    </citation>
    <scope>NUCLEOTIDE SEQUENCE [LARGE SCALE GENOMIC DNA]</scope>
    <source>
        <strain evidence="1 2">BJ06-0157</strain>
    </source>
</reference>
<name>A0ABS0CV96_9NOCA</name>
<evidence type="ECO:0008006" key="3">
    <source>
        <dbReference type="Google" id="ProtNLM"/>
    </source>
</evidence>
<organism evidence="1 2">
    <name type="scientific">Nocardia amamiensis</name>
    <dbReference type="NCBI Taxonomy" id="404578"/>
    <lineage>
        <taxon>Bacteria</taxon>
        <taxon>Bacillati</taxon>
        <taxon>Actinomycetota</taxon>
        <taxon>Actinomycetes</taxon>
        <taxon>Mycobacteriales</taxon>
        <taxon>Nocardiaceae</taxon>
        <taxon>Nocardia</taxon>
    </lineage>
</organism>
<proteinExistence type="predicted"/>
<protein>
    <recommendedName>
        <fullName evidence="3">Luciferase-like domain-containing protein</fullName>
    </recommendedName>
</protein>
<evidence type="ECO:0000313" key="1">
    <source>
        <dbReference type="EMBL" id="MBF6299717.1"/>
    </source>
</evidence>
<dbReference type="Proteomes" id="UP000702209">
    <property type="component" value="Unassembled WGS sequence"/>
</dbReference>
<dbReference type="EMBL" id="JADLQX010000014">
    <property type="protein sequence ID" value="MBF6299717.1"/>
    <property type="molecule type" value="Genomic_DNA"/>
</dbReference>